<name>A0AA87YWP8_FICCA</name>
<proteinExistence type="predicted"/>
<dbReference type="AlphaFoldDB" id="A0AA87YWP8"/>
<organism evidence="1 2">
    <name type="scientific">Ficus carica</name>
    <name type="common">Common fig</name>
    <dbReference type="NCBI Taxonomy" id="3494"/>
    <lineage>
        <taxon>Eukaryota</taxon>
        <taxon>Viridiplantae</taxon>
        <taxon>Streptophyta</taxon>
        <taxon>Embryophyta</taxon>
        <taxon>Tracheophyta</taxon>
        <taxon>Spermatophyta</taxon>
        <taxon>Magnoliopsida</taxon>
        <taxon>eudicotyledons</taxon>
        <taxon>Gunneridae</taxon>
        <taxon>Pentapetalae</taxon>
        <taxon>rosids</taxon>
        <taxon>fabids</taxon>
        <taxon>Rosales</taxon>
        <taxon>Moraceae</taxon>
        <taxon>Ficeae</taxon>
        <taxon>Ficus</taxon>
    </lineage>
</organism>
<gene>
    <name evidence="1" type="ORF">TIFTF001_051060</name>
</gene>
<keyword evidence="2" id="KW-1185">Reference proteome</keyword>
<dbReference type="EMBL" id="BTGU01009027">
    <property type="protein sequence ID" value="GMN20719.1"/>
    <property type="molecule type" value="Genomic_DNA"/>
</dbReference>
<dbReference type="Proteomes" id="UP001187192">
    <property type="component" value="Unassembled WGS sequence"/>
</dbReference>
<sequence>MAVSGHPPLFTVRVPFPGPKIELTVTGPKIASELTVSNSESELSSSQFASLSLEATGSPTSLSRRFAWLAQSPLLHAYYFLSFPLDSKNGSNPGRARAETTLSKAAKRHAAASSRPVNWHGRNRSIYRHSIKDTFSKADRRKVVLHELILREGSLVLSFLIPFLRLVLFFEPSLAGRKEESQGQLLPCQATLDVLRITQAKPLPVKAVVK</sequence>
<reference evidence="1" key="1">
    <citation type="submission" date="2023-07" db="EMBL/GenBank/DDBJ databases">
        <title>draft genome sequence of fig (Ficus carica).</title>
        <authorList>
            <person name="Takahashi T."/>
            <person name="Nishimura K."/>
        </authorList>
    </citation>
    <scope>NUCLEOTIDE SEQUENCE</scope>
</reference>
<evidence type="ECO:0000313" key="1">
    <source>
        <dbReference type="EMBL" id="GMN20719.1"/>
    </source>
</evidence>
<comment type="caution">
    <text evidence="1">The sequence shown here is derived from an EMBL/GenBank/DDBJ whole genome shotgun (WGS) entry which is preliminary data.</text>
</comment>
<evidence type="ECO:0000313" key="2">
    <source>
        <dbReference type="Proteomes" id="UP001187192"/>
    </source>
</evidence>
<accession>A0AA87YWP8</accession>
<protein>
    <submittedName>
        <fullName evidence="1">Uncharacterized protein</fullName>
    </submittedName>
</protein>